<organism evidence="1 2">
    <name type="scientific">Desulfobacca acetoxidans (strain ATCC 700848 / DSM 11109 / ASRB2)</name>
    <dbReference type="NCBI Taxonomy" id="880072"/>
    <lineage>
        <taxon>Bacteria</taxon>
        <taxon>Pseudomonadati</taxon>
        <taxon>Thermodesulfobacteriota</taxon>
        <taxon>Desulfobaccia</taxon>
        <taxon>Desulfobaccales</taxon>
        <taxon>Desulfobaccaceae</taxon>
        <taxon>Desulfobacca</taxon>
    </lineage>
</organism>
<dbReference type="EMBL" id="CP002629">
    <property type="protein sequence ID" value="AEB09280.1"/>
    <property type="molecule type" value="Genomic_DNA"/>
</dbReference>
<protein>
    <submittedName>
        <fullName evidence="1">Uncharacterized protein</fullName>
    </submittedName>
</protein>
<reference evidence="2" key="2">
    <citation type="submission" date="2011-03" db="EMBL/GenBank/DDBJ databases">
        <title>The complete genome of Desulfobacca acetoxidans DSM 11109.</title>
        <authorList>
            <consortium name="US DOE Joint Genome Institute (JGI-PGF)"/>
            <person name="Lucas S."/>
            <person name="Copeland A."/>
            <person name="Lapidus A."/>
            <person name="Bruce D."/>
            <person name="Goodwin L."/>
            <person name="Pitluck S."/>
            <person name="Peters L."/>
            <person name="Kyrpides N."/>
            <person name="Mavromatis K."/>
            <person name="Ivanova N."/>
            <person name="Ovchinnikova G."/>
            <person name="Teshima H."/>
            <person name="Detter J.C."/>
            <person name="Han C."/>
            <person name="Land M."/>
            <person name="Hauser L."/>
            <person name="Markowitz V."/>
            <person name="Cheng J.-F."/>
            <person name="Hugenholtz P."/>
            <person name="Woyke T."/>
            <person name="Wu D."/>
            <person name="Spring S."/>
            <person name="Schueler E."/>
            <person name="Brambilla E."/>
            <person name="Klenk H.-P."/>
            <person name="Eisen J.A."/>
        </authorList>
    </citation>
    <scope>NUCLEOTIDE SEQUENCE [LARGE SCALE GENOMIC DNA]</scope>
    <source>
        <strain evidence="2">ATCC 700848 / DSM 11109 / ASRB2</strain>
    </source>
</reference>
<keyword evidence="2" id="KW-1185">Reference proteome</keyword>
<reference evidence="1 2" key="1">
    <citation type="journal article" date="2011" name="Stand. Genomic Sci.">
        <title>Complete genome sequence of the acetate-degrading sulfate reducer Desulfobacca acetoxidans type strain (ASRB2).</title>
        <authorList>
            <person name="Goker M."/>
            <person name="Teshima H."/>
            <person name="Lapidus A."/>
            <person name="Nolan M."/>
            <person name="Lucas S."/>
            <person name="Hammon N."/>
            <person name="Deshpande S."/>
            <person name="Cheng J.F."/>
            <person name="Tapia R."/>
            <person name="Han C."/>
            <person name="Goodwin L."/>
            <person name="Pitluck S."/>
            <person name="Huntemann M."/>
            <person name="Liolios K."/>
            <person name="Ivanova N."/>
            <person name="Pagani I."/>
            <person name="Mavromatis K."/>
            <person name="Ovchinikova G."/>
            <person name="Pati A."/>
            <person name="Chen A."/>
            <person name="Palaniappan K."/>
            <person name="Land M."/>
            <person name="Hauser L."/>
            <person name="Brambilla E.M."/>
            <person name="Rohde M."/>
            <person name="Spring S."/>
            <person name="Detter J.C."/>
            <person name="Woyke T."/>
            <person name="Bristow J."/>
            <person name="Eisen J.A."/>
            <person name="Markowitz V."/>
            <person name="Hugenholtz P."/>
            <person name="Kyrpides N.C."/>
            <person name="Klenk H.P."/>
        </authorList>
    </citation>
    <scope>NUCLEOTIDE SEQUENCE [LARGE SCALE GENOMIC DNA]</scope>
    <source>
        <strain evidence="2">ATCC 700848 / DSM 11109 / ASRB2</strain>
    </source>
</reference>
<evidence type="ECO:0000313" key="1">
    <source>
        <dbReference type="EMBL" id="AEB09280.1"/>
    </source>
</evidence>
<dbReference type="KEGG" id="dao:Desac_1425"/>
<proteinExistence type="predicted"/>
<dbReference type="AlphaFoldDB" id="F2NJA8"/>
<dbReference type="HOGENOM" id="CLU_121467_0_0_7"/>
<sequence length="157" mass="17633">MAYGLQVGQDRHLKELFKRYREAIHHTGEAMQRLGVTEACTRCALEGMGSCCFAGVENNYDAVLLFINLFFGCELTESPEIAGKCLFVGKEGCKLVARHYYCLRFFCDELRAALGSAGVGCLNETIGRELGLGLELEHGLRQFWRRLQRDNFLAGRS</sequence>
<gene>
    <name evidence="1" type="ordered locus">Desac_1425</name>
</gene>
<dbReference type="Proteomes" id="UP000000483">
    <property type="component" value="Chromosome"/>
</dbReference>
<dbReference type="eggNOG" id="ENOG50339BM">
    <property type="taxonomic scope" value="Bacteria"/>
</dbReference>
<name>F2NJA8_DESAR</name>
<accession>F2NJA8</accession>
<evidence type="ECO:0000313" key="2">
    <source>
        <dbReference type="Proteomes" id="UP000000483"/>
    </source>
</evidence>